<evidence type="ECO:0000313" key="1">
    <source>
        <dbReference type="EMBL" id="KJY83418.1"/>
    </source>
</evidence>
<dbReference type="Proteomes" id="UP000033673">
    <property type="component" value="Unassembled WGS sequence"/>
</dbReference>
<dbReference type="PROSITE" id="PS51257">
    <property type="entry name" value="PROKAR_LIPOPROTEIN"/>
    <property type="match status" value="1"/>
</dbReference>
<accession>A0A0F4NKN9</accession>
<keyword evidence="2" id="KW-1185">Reference proteome</keyword>
<organism evidence="1 2">
    <name type="scientific">Vibrio galatheae</name>
    <dbReference type="NCBI Taxonomy" id="579748"/>
    <lineage>
        <taxon>Bacteria</taxon>
        <taxon>Pseudomonadati</taxon>
        <taxon>Pseudomonadota</taxon>
        <taxon>Gammaproteobacteria</taxon>
        <taxon>Vibrionales</taxon>
        <taxon>Vibrionaceae</taxon>
        <taxon>Vibrio</taxon>
    </lineage>
</organism>
<dbReference type="PATRIC" id="fig|579748.3.peg.2171"/>
<dbReference type="EMBL" id="JXXV01000016">
    <property type="protein sequence ID" value="KJY83418.1"/>
    <property type="molecule type" value="Genomic_DNA"/>
</dbReference>
<protein>
    <recommendedName>
        <fullName evidence="3">Lipoprotein</fullName>
    </recommendedName>
</protein>
<evidence type="ECO:0008006" key="3">
    <source>
        <dbReference type="Google" id="ProtNLM"/>
    </source>
</evidence>
<dbReference type="AlphaFoldDB" id="A0A0F4NKN9"/>
<name>A0A0F4NKN9_9VIBR</name>
<dbReference type="OrthoDB" id="5867039at2"/>
<comment type="caution">
    <text evidence="1">The sequence shown here is derived from an EMBL/GenBank/DDBJ whole genome shotgun (WGS) entry which is preliminary data.</text>
</comment>
<gene>
    <name evidence="1" type="ORF">TW81_10550</name>
</gene>
<sequence length="265" mass="30204">MDSVAIKLIFSALLTTTLCGCSMFTSDARDPYYPLLRDSTYSEEEIAVIESDNVLKSALKHNHYVLVDDQNQVNQSVDKVFAEAIRNRAISITDLKDKPFHQGLETIIKQFTCELYASQQPSDSVQLCPQSNQIVDNGLGYLPFQEGLRFTQRIRTAEQNANDSLLLEMFLKSTHERPLNSLWGAVHELGHFKGSRLPAESLVLTVNLQAYKKDSNAHMWRYMHHEPLIFFVVLPSVDHLINRPNEIESMDFAYRSAKLLVVDSR</sequence>
<evidence type="ECO:0000313" key="2">
    <source>
        <dbReference type="Proteomes" id="UP000033673"/>
    </source>
</evidence>
<dbReference type="STRING" id="579748.TW81_10550"/>
<proteinExistence type="predicted"/>
<reference evidence="1 2" key="1">
    <citation type="journal article" date="2015" name="BMC Genomics">
        <title>Genome mining reveals unlocked bioactive potential of marine Gram-negative bacteria.</title>
        <authorList>
            <person name="Machado H."/>
            <person name="Sonnenschein E.C."/>
            <person name="Melchiorsen J."/>
            <person name="Gram L."/>
        </authorList>
    </citation>
    <scope>NUCLEOTIDE SEQUENCE [LARGE SCALE GENOMIC DNA]</scope>
    <source>
        <strain evidence="1 2">S2757</strain>
    </source>
</reference>